<feature type="transmembrane region" description="Helical" evidence="1">
    <location>
        <begin position="234"/>
        <end position="262"/>
    </location>
</feature>
<name>A0A5C3PSI7_9APHY</name>
<feature type="domain" description="DUF6534" evidence="2">
    <location>
        <begin position="207"/>
        <end position="294"/>
    </location>
</feature>
<dbReference type="AlphaFoldDB" id="A0A5C3PSI7"/>
<keyword evidence="1" id="KW-0472">Membrane</keyword>
<sequence>MSAPSNVTIDPFAPFDLFDVSLDDTFGAVLLTTFFGLILYGLGLHQTYRYARLYPEDLWFLKLLVVLIGILESLHSAMNMHTCYHYLVSNYFNPFILPKRGVWSLSFLPVCSSAIMIVSQIFFARRVYLSEFASRAEERYSPLIAEILVGPKYRYVVALAVFCLAGELAFGVAAAVEANTVTGFDQFYGLTARILALWLISACFGMAAAADALLTGALIIVLRKSRTGFNGTDSLIDTLIIYTINTGLLIGISNCLSLILAASQPKNLVYVGFSIITAKLYGNCFLAVLNSRKRLATRGMDIFDTNSIKMNAIANAARLQELEQWNVPQIDEPESPAVINIHVTTETIGEGLELDSERNESHQEIDDKSYSVSV</sequence>
<keyword evidence="4" id="KW-1185">Reference proteome</keyword>
<dbReference type="InterPro" id="IPR045339">
    <property type="entry name" value="DUF6534"/>
</dbReference>
<keyword evidence="1" id="KW-0812">Transmembrane</keyword>
<accession>A0A5C3PSI7</accession>
<dbReference type="InParanoid" id="A0A5C3PSI7"/>
<organism evidence="3 4">
    <name type="scientific">Polyporus arcularius HHB13444</name>
    <dbReference type="NCBI Taxonomy" id="1314778"/>
    <lineage>
        <taxon>Eukaryota</taxon>
        <taxon>Fungi</taxon>
        <taxon>Dikarya</taxon>
        <taxon>Basidiomycota</taxon>
        <taxon>Agaricomycotina</taxon>
        <taxon>Agaricomycetes</taxon>
        <taxon>Polyporales</taxon>
        <taxon>Polyporaceae</taxon>
        <taxon>Polyporus</taxon>
    </lineage>
</organism>
<feature type="transmembrane region" description="Helical" evidence="1">
    <location>
        <begin position="268"/>
        <end position="289"/>
    </location>
</feature>
<reference evidence="3 4" key="1">
    <citation type="journal article" date="2019" name="Nat. Ecol. Evol.">
        <title>Megaphylogeny resolves global patterns of mushroom evolution.</title>
        <authorList>
            <person name="Varga T."/>
            <person name="Krizsan K."/>
            <person name="Foldi C."/>
            <person name="Dima B."/>
            <person name="Sanchez-Garcia M."/>
            <person name="Sanchez-Ramirez S."/>
            <person name="Szollosi G.J."/>
            <person name="Szarkandi J.G."/>
            <person name="Papp V."/>
            <person name="Albert L."/>
            <person name="Andreopoulos W."/>
            <person name="Angelini C."/>
            <person name="Antonin V."/>
            <person name="Barry K.W."/>
            <person name="Bougher N.L."/>
            <person name="Buchanan P."/>
            <person name="Buyck B."/>
            <person name="Bense V."/>
            <person name="Catcheside P."/>
            <person name="Chovatia M."/>
            <person name="Cooper J."/>
            <person name="Damon W."/>
            <person name="Desjardin D."/>
            <person name="Finy P."/>
            <person name="Geml J."/>
            <person name="Haridas S."/>
            <person name="Hughes K."/>
            <person name="Justo A."/>
            <person name="Karasinski D."/>
            <person name="Kautmanova I."/>
            <person name="Kiss B."/>
            <person name="Kocsube S."/>
            <person name="Kotiranta H."/>
            <person name="LaButti K.M."/>
            <person name="Lechner B.E."/>
            <person name="Liimatainen K."/>
            <person name="Lipzen A."/>
            <person name="Lukacs Z."/>
            <person name="Mihaltcheva S."/>
            <person name="Morgado L.N."/>
            <person name="Niskanen T."/>
            <person name="Noordeloos M.E."/>
            <person name="Ohm R.A."/>
            <person name="Ortiz-Santana B."/>
            <person name="Ovrebo C."/>
            <person name="Racz N."/>
            <person name="Riley R."/>
            <person name="Savchenko A."/>
            <person name="Shiryaev A."/>
            <person name="Soop K."/>
            <person name="Spirin V."/>
            <person name="Szebenyi C."/>
            <person name="Tomsovsky M."/>
            <person name="Tulloss R.E."/>
            <person name="Uehling J."/>
            <person name="Grigoriev I.V."/>
            <person name="Vagvolgyi C."/>
            <person name="Papp T."/>
            <person name="Martin F.M."/>
            <person name="Miettinen O."/>
            <person name="Hibbett D.S."/>
            <person name="Nagy L.G."/>
        </authorList>
    </citation>
    <scope>NUCLEOTIDE SEQUENCE [LARGE SCALE GENOMIC DNA]</scope>
    <source>
        <strain evidence="3 4">HHB13444</strain>
    </source>
</reference>
<feature type="transmembrane region" description="Helical" evidence="1">
    <location>
        <begin position="59"/>
        <end position="81"/>
    </location>
</feature>
<dbReference type="PANTHER" id="PTHR40465">
    <property type="entry name" value="CHROMOSOME 1, WHOLE GENOME SHOTGUN SEQUENCE"/>
    <property type="match status" value="1"/>
</dbReference>
<feature type="transmembrane region" description="Helical" evidence="1">
    <location>
        <begin position="26"/>
        <end position="47"/>
    </location>
</feature>
<evidence type="ECO:0000313" key="3">
    <source>
        <dbReference type="EMBL" id="TFK91569.1"/>
    </source>
</evidence>
<proteinExistence type="predicted"/>
<evidence type="ECO:0000256" key="1">
    <source>
        <dbReference type="SAM" id="Phobius"/>
    </source>
</evidence>
<dbReference type="STRING" id="1314778.A0A5C3PSI7"/>
<feature type="transmembrane region" description="Helical" evidence="1">
    <location>
        <begin position="196"/>
        <end position="222"/>
    </location>
</feature>
<dbReference type="Pfam" id="PF20152">
    <property type="entry name" value="DUF6534"/>
    <property type="match status" value="1"/>
</dbReference>
<feature type="transmembrane region" description="Helical" evidence="1">
    <location>
        <begin position="101"/>
        <end position="123"/>
    </location>
</feature>
<protein>
    <recommendedName>
        <fullName evidence="2">DUF6534 domain-containing protein</fullName>
    </recommendedName>
</protein>
<evidence type="ECO:0000313" key="4">
    <source>
        <dbReference type="Proteomes" id="UP000308197"/>
    </source>
</evidence>
<gene>
    <name evidence="3" type="ORF">K466DRAFT_631096</name>
</gene>
<feature type="transmembrane region" description="Helical" evidence="1">
    <location>
        <begin position="155"/>
        <end position="176"/>
    </location>
</feature>
<dbReference type="EMBL" id="ML211017">
    <property type="protein sequence ID" value="TFK91569.1"/>
    <property type="molecule type" value="Genomic_DNA"/>
</dbReference>
<evidence type="ECO:0000259" key="2">
    <source>
        <dbReference type="Pfam" id="PF20152"/>
    </source>
</evidence>
<dbReference type="Proteomes" id="UP000308197">
    <property type="component" value="Unassembled WGS sequence"/>
</dbReference>
<keyword evidence="1" id="KW-1133">Transmembrane helix</keyword>
<dbReference type="PANTHER" id="PTHR40465:SF1">
    <property type="entry name" value="DUF6534 DOMAIN-CONTAINING PROTEIN"/>
    <property type="match status" value="1"/>
</dbReference>